<keyword evidence="3" id="KW-1185">Reference proteome</keyword>
<reference evidence="2" key="1">
    <citation type="submission" date="2023-07" db="EMBL/GenBank/DDBJ databases">
        <authorList>
            <consortium name="AG Swart"/>
            <person name="Singh M."/>
            <person name="Singh A."/>
            <person name="Seah K."/>
            <person name="Emmerich C."/>
        </authorList>
    </citation>
    <scope>NUCLEOTIDE SEQUENCE</scope>
    <source>
        <strain evidence="2">DP1</strain>
    </source>
</reference>
<accession>A0AAD1UCC0</accession>
<dbReference type="EMBL" id="CAMPGE010007323">
    <property type="protein sequence ID" value="CAI2366242.1"/>
    <property type="molecule type" value="Genomic_DNA"/>
</dbReference>
<evidence type="ECO:0000313" key="2">
    <source>
        <dbReference type="EMBL" id="CAI2366242.1"/>
    </source>
</evidence>
<protein>
    <submittedName>
        <fullName evidence="2">Uncharacterized protein</fullName>
    </submittedName>
</protein>
<organism evidence="2 3">
    <name type="scientific">Euplotes crassus</name>
    <dbReference type="NCBI Taxonomy" id="5936"/>
    <lineage>
        <taxon>Eukaryota</taxon>
        <taxon>Sar</taxon>
        <taxon>Alveolata</taxon>
        <taxon>Ciliophora</taxon>
        <taxon>Intramacronucleata</taxon>
        <taxon>Spirotrichea</taxon>
        <taxon>Hypotrichia</taxon>
        <taxon>Euplotida</taxon>
        <taxon>Euplotidae</taxon>
        <taxon>Moneuplotes</taxon>
    </lineage>
</organism>
<dbReference type="Proteomes" id="UP001295684">
    <property type="component" value="Unassembled WGS sequence"/>
</dbReference>
<evidence type="ECO:0000313" key="3">
    <source>
        <dbReference type="Proteomes" id="UP001295684"/>
    </source>
</evidence>
<proteinExistence type="predicted"/>
<dbReference type="Gene3D" id="1.20.5.1700">
    <property type="match status" value="1"/>
</dbReference>
<sequence>MITFSKYCQKCKIKLREYYCPCVSMTLCSQCVINFHQECKLNEETKKLVNVEEIDQVQKSIDTTFNIFFTNRKHYDMSEIDRYFTIIEEEHEKWLELQQNVQLDIFYDNYLNYDKWLKECIEFYSNLKKSEAFGEFAHHMINHLINDCCTSLYKDIIIKETKILNLKILCDNNRKEKLFRDRIDKAFVEKDVLIEDMKGKQEQMTQEIAQLKEQLLKKTEEFEASQKLLSEEIENKNKITQEKEVAIQEKQDEIETLNKEVNEIKQNLENVIKEKQDKITEYEGEINQKNTVIEQNNATVNEHKASIERLEKEIEDLKTQITQASSQGTPPTDANAPTDTNPPAQADNSTAPPPADQAANPPAQAST</sequence>
<dbReference type="AlphaFoldDB" id="A0AAD1UCC0"/>
<feature type="compositionally biased region" description="Low complexity" evidence="1">
    <location>
        <begin position="329"/>
        <end position="347"/>
    </location>
</feature>
<name>A0AAD1UCC0_EUPCR</name>
<comment type="caution">
    <text evidence="2">The sequence shown here is derived from an EMBL/GenBank/DDBJ whole genome shotgun (WGS) entry which is preliminary data.</text>
</comment>
<gene>
    <name evidence="2" type="ORF">ECRASSUSDP1_LOCUS7514</name>
</gene>
<feature type="region of interest" description="Disordered" evidence="1">
    <location>
        <begin position="315"/>
        <end position="367"/>
    </location>
</feature>
<evidence type="ECO:0000256" key="1">
    <source>
        <dbReference type="SAM" id="MobiDB-lite"/>
    </source>
</evidence>
<feature type="compositionally biased region" description="Polar residues" evidence="1">
    <location>
        <begin position="319"/>
        <end position="328"/>
    </location>
</feature>
<feature type="compositionally biased region" description="Low complexity" evidence="1">
    <location>
        <begin position="356"/>
        <end position="367"/>
    </location>
</feature>